<reference evidence="3" key="1">
    <citation type="journal article" date="2018" name="Nat. Microbiol.">
        <title>Leveraging single-cell genomics to expand the fungal tree of life.</title>
        <authorList>
            <person name="Ahrendt S.R."/>
            <person name="Quandt C.A."/>
            <person name="Ciobanu D."/>
            <person name="Clum A."/>
            <person name="Salamov A."/>
            <person name="Andreopoulos B."/>
            <person name="Cheng J.F."/>
            <person name="Woyke T."/>
            <person name="Pelin A."/>
            <person name="Henrissat B."/>
            <person name="Reynolds N.K."/>
            <person name="Benny G.L."/>
            <person name="Smith M.E."/>
            <person name="James T.Y."/>
            <person name="Grigoriev I.V."/>
        </authorList>
    </citation>
    <scope>NUCLEOTIDE SEQUENCE [LARGE SCALE GENOMIC DNA]</scope>
</reference>
<dbReference type="GO" id="GO:0005783">
    <property type="term" value="C:endoplasmic reticulum"/>
    <property type="evidence" value="ECO:0007669"/>
    <property type="project" value="TreeGrafter"/>
</dbReference>
<name>A0A4P9W8P4_9FUNG</name>
<dbReference type="Proteomes" id="UP000269721">
    <property type="component" value="Unassembled WGS sequence"/>
</dbReference>
<dbReference type="AlphaFoldDB" id="A0A4P9W8P4"/>
<keyword evidence="3" id="KW-1185">Reference proteome</keyword>
<sequence length="198" mass="21040">MPSFRPILLLLVACLLSSTAQASLIISKEVSGLPSRLALSDSGRYERNPVVRGADATVTLTLFNAGDKLIENVVIVDKSFKDTAAYTLVSGKPSAKFASIAVNANRTLTFVVRPNVVGGVRDYPAVAEYTVEKTPKTAYSASKGAISIISQRDYAANFAQNGDKWTLFLLASVAAAGIPFYLHQTAAEGIQGDKVKAQ</sequence>
<organism evidence="2 3">
    <name type="scientific">Blyttiomyces helicus</name>
    <dbReference type="NCBI Taxonomy" id="388810"/>
    <lineage>
        <taxon>Eukaryota</taxon>
        <taxon>Fungi</taxon>
        <taxon>Fungi incertae sedis</taxon>
        <taxon>Chytridiomycota</taxon>
        <taxon>Chytridiomycota incertae sedis</taxon>
        <taxon>Chytridiomycetes</taxon>
        <taxon>Chytridiomycetes incertae sedis</taxon>
        <taxon>Blyttiomyces</taxon>
    </lineage>
</organism>
<evidence type="ECO:0000256" key="1">
    <source>
        <dbReference type="SAM" id="SignalP"/>
    </source>
</evidence>
<proteinExistence type="predicted"/>
<gene>
    <name evidence="2" type="ORF">BDK51DRAFT_31717</name>
</gene>
<dbReference type="EMBL" id="KZ996670">
    <property type="protein sequence ID" value="RKO88502.1"/>
    <property type="molecule type" value="Genomic_DNA"/>
</dbReference>
<dbReference type="PANTHER" id="PTHR12861">
    <property type="entry name" value="TRANSLOCON-ASSOCIATED PROTEIN, BETA SUBUNIT PRECURSOR TRAP-BETA SIGNAL SEQUENCE RECEPTOR BETA SUBUNIT"/>
    <property type="match status" value="1"/>
</dbReference>
<evidence type="ECO:0000313" key="3">
    <source>
        <dbReference type="Proteomes" id="UP000269721"/>
    </source>
</evidence>
<dbReference type="Pfam" id="PF05753">
    <property type="entry name" value="TRAP_beta"/>
    <property type="match status" value="1"/>
</dbReference>
<keyword evidence="1" id="KW-0732">Signal</keyword>
<evidence type="ECO:0000313" key="2">
    <source>
        <dbReference type="EMBL" id="RKO88502.1"/>
    </source>
</evidence>
<accession>A0A4P9W8P4</accession>
<dbReference type="OrthoDB" id="2096242at2759"/>
<protein>
    <submittedName>
        <fullName evidence="2">Translocon-associated protein beta-domain-containing protein</fullName>
    </submittedName>
</protein>
<feature type="signal peptide" evidence="1">
    <location>
        <begin position="1"/>
        <end position="22"/>
    </location>
</feature>
<dbReference type="PANTHER" id="PTHR12861:SF3">
    <property type="entry name" value="TRANSLOCON-ASSOCIATED PROTEIN SUBUNIT BETA"/>
    <property type="match status" value="1"/>
</dbReference>
<feature type="chain" id="PRO_5020403441" evidence="1">
    <location>
        <begin position="23"/>
        <end position="198"/>
    </location>
</feature>